<dbReference type="InterPro" id="IPR011519">
    <property type="entry name" value="UnbV_ASPIC"/>
</dbReference>
<keyword evidence="1" id="KW-0732">Signal</keyword>
<dbReference type="PROSITE" id="PS50005">
    <property type="entry name" value="TPR"/>
    <property type="match status" value="2"/>
</dbReference>
<comment type="caution">
    <text evidence="5">The sequence shown here is derived from an EMBL/GenBank/DDBJ whole genome shotgun (WGS) entry which is preliminary data.</text>
</comment>
<keyword evidence="6" id="KW-1185">Reference proteome</keyword>
<dbReference type="InterPro" id="IPR028994">
    <property type="entry name" value="Integrin_alpha_N"/>
</dbReference>
<dbReference type="RefSeq" id="WP_146563606.1">
    <property type="nucleotide sequence ID" value="NZ_SIHJ01000001.1"/>
</dbReference>
<evidence type="ECO:0000256" key="3">
    <source>
        <dbReference type="SAM" id="MobiDB-lite"/>
    </source>
</evidence>
<dbReference type="Pfam" id="PF13517">
    <property type="entry name" value="FG-GAP_3"/>
    <property type="match status" value="3"/>
</dbReference>
<organism evidence="5 6">
    <name type="scientific">Posidoniimonas corsicana</name>
    <dbReference type="NCBI Taxonomy" id="1938618"/>
    <lineage>
        <taxon>Bacteria</taxon>
        <taxon>Pseudomonadati</taxon>
        <taxon>Planctomycetota</taxon>
        <taxon>Planctomycetia</taxon>
        <taxon>Pirellulales</taxon>
        <taxon>Lacipirellulaceae</taxon>
        <taxon>Posidoniimonas</taxon>
    </lineage>
</organism>
<evidence type="ECO:0000313" key="5">
    <source>
        <dbReference type="EMBL" id="TWT36591.1"/>
    </source>
</evidence>
<dbReference type="PANTHER" id="PTHR16026:SF0">
    <property type="entry name" value="CARTILAGE ACIDIC PROTEIN 1"/>
    <property type="match status" value="1"/>
</dbReference>
<feature type="region of interest" description="Disordered" evidence="3">
    <location>
        <begin position="1623"/>
        <end position="1644"/>
    </location>
</feature>
<dbReference type="InterPro" id="IPR027039">
    <property type="entry name" value="Crtac1"/>
</dbReference>
<dbReference type="Gene3D" id="1.25.40.10">
    <property type="entry name" value="Tetratricopeptide repeat domain"/>
    <property type="match status" value="1"/>
</dbReference>
<dbReference type="InterPro" id="IPR013517">
    <property type="entry name" value="FG-GAP"/>
</dbReference>
<keyword evidence="2" id="KW-0802">TPR repeat</keyword>
<dbReference type="Pfam" id="PF07593">
    <property type="entry name" value="UnbV_ASPIC"/>
    <property type="match status" value="1"/>
</dbReference>
<dbReference type="InterPro" id="IPR019734">
    <property type="entry name" value="TPR_rpt"/>
</dbReference>
<dbReference type="Gene3D" id="2.130.10.130">
    <property type="entry name" value="Integrin alpha, N-terminal"/>
    <property type="match status" value="1"/>
</dbReference>
<evidence type="ECO:0000313" key="6">
    <source>
        <dbReference type="Proteomes" id="UP000316714"/>
    </source>
</evidence>
<dbReference type="OrthoDB" id="5287961at2"/>
<dbReference type="EMBL" id="SIHJ01000001">
    <property type="protein sequence ID" value="TWT36591.1"/>
    <property type="molecule type" value="Genomic_DNA"/>
</dbReference>
<gene>
    <name evidence="5" type="ORF">KOR34_14970</name>
</gene>
<feature type="domain" description="ASPIC/UnbV" evidence="4">
    <location>
        <begin position="527"/>
        <end position="593"/>
    </location>
</feature>
<dbReference type="Pfam" id="PF14559">
    <property type="entry name" value="TPR_19"/>
    <property type="match status" value="1"/>
</dbReference>
<name>A0A5C5VEL2_9BACT</name>
<proteinExistence type="predicted"/>
<feature type="repeat" description="TPR" evidence="2">
    <location>
        <begin position="671"/>
        <end position="704"/>
    </location>
</feature>
<evidence type="ECO:0000259" key="4">
    <source>
        <dbReference type="Pfam" id="PF07593"/>
    </source>
</evidence>
<dbReference type="PANTHER" id="PTHR16026">
    <property type="entry name" value="CARTILAGE ACIDIC PROTEIN 1"/>
    <property type="match status" value="1"/>
</dbReference>
<evidence type="ECO:0000256" key="1">
    <source>
        <dbReference type="ARBA" id="ARBA00022729"/>
    </source>
</evidence>
<evidence type="ECO:0000256" key="2">
    <source>
        <dbReference type="PROSITE-ProRule" id="PRU00339"/>
    </source>
</evidence>
<dbReference type="SUPFAM" id="SSF48452">
    <property type="entry name" value="TPR-like"/>
    <property type="match status" value="1"/>
</dbReference>
<reference evidence="5 6" key="1">
    <citation type="submission" date="2019-02" db="EMBL/GenBank/DDBJ databases">
        <title>Deep-cultivation of Planctomycetes and their phenomic and genomic characterization uncovers novel biology.</title>
        <authorList>
            <person name="Wiegand S."/>
            <person name="Jogler M."/>
            <person name="Boedeker C."/>
            <person name="Pinto D."/>
            <person name="Vollmers J."/>
            <person name="Rivas-Marin E."/>
            <person name="Kohn T."/>
            <person name="Peeters S.H."/>
            <person name="Heuer A."/>
            <person name="Rast P."/>
            <person name="Oberbeckmann S."/>
            <person name="Bunk B."/>
            <person name="Jeske O."/>
            <person name="Meyerdierks A."/>
            <person name="Storesund J.E."/>
            <person name="Kallscheuer N."/>
            <person name="Luecker S."/>
            <person name="Lage O.M."/>
            <person name="Pohl T."/>
            <person name="Merkel B.J."/>
            <person name="Hornburger P."/>
            <person name="Mueller R.-W."/>
            <person name="Bruemmer F."/>
            <person name="Labrenz M."/>
            <person name="Spormann A.M."/>
            <person name="Op Den Camp H."/>
            <person name="Overmann J."/>
            <person name="Amann R."/>
            <person name="Jetten M.S.M."/>
            <person name="Mascher T."/>
            <person name="Medema M.H."/>
            <person name="Devos D.P."/>
            <person name="Kaster A.-K."/>
            <person name="Ovreas L."/>
            <person name="Rohde M."/>
            <person name="Galperin M.Y."/>
            <person name="Jogler C."/>
        </authorList>
    </citation>
    <scope>NUCLEOTIDE SEQUENCE [LARGE SCALE GENOMIC DNA]</scope>
    <source>
        <strain evidence="5 6">KOR34</strain>
    </source>
</reference>
<dbReference type="SUPFAM" id="SSF69318">
    <property type="entry name" value="Integrin alpha N-terminal domain"/>
    <property type="match status" value="2"/>
</dbReference>
<dbReference type="SMART" id="SM00028">
    <property type="entry name" value="TPR"/>
    <property type="match status" value="3"/>
</dbReference>
<accession>A0A5C5VEL2</accession>
<sequence length="1670" mass="178605">MSSPSTNTRSPVLVALVGLLLVGSIVAAVLVTRSRDAGLREAAPAAEQGSGAPAVATPEIPFTDVAKASGVDFVHHGGATGEKMLPESGGSGCGWIDYDNDGDTDLLLISGRSWPWDAADEDATSGGALRLYQNDGGKFADVTQAANLAADYYGQGVAIGDFDADGDDDLYITAVGPDHLYRNDGGVFTEVGGAASGLGGSDAWTTSAGFFDYDNDGDLDLFVCNYVAWDRARDKAAVLRVPGTGSSYAHPSNFDGTNNFLFRNDAGRFTDVSAEAGVHVFNAEGAPLGKALAVTFVDYNADGWIDVFVANDTVRHFLFQNNQGVFEEVGEARGFALNAAGATTSGMGIDAAWLYNDDRLAVAVSNFAGEMTELFTTPAERSDHFFVDETVNAGVGGPTLDSLTFGLQFDDFDLDGRVDMVHANGHLEETIQSVQPEQSYRQSAQLLWNTGATEGPVLTPVPVEKLKDLAKPIVGRATASADFDNDGDVDLVITQAGGPPLLLRNDQQLGGNWLHIRLRGPEGNPHGIGARIELLSGGDAQQRTLMPTRSYLAQSAPMAVFGLGEHDEVDSLRITWADGREQFVQVSGVNQVVTVARESATFEELANTAVAQLENSEFEAAIDTLERAVQLNPESGPTLRNLARAYLLGGQPAAAERQLTGLPKSEARPPAGISYLRGLAANRLSEPERAVEQFREAVRLDPREPTLHFQFALALAALGDTDAAQAELLKTAELDPLHGGAQYQLAAFARKSGDRDAFRRYMRDYQRIRKLKDATDTLALEVCRYTMPEVMLIEVGAPDTAVPVEFQWEAISADGVPALLATAVLSMNDDGRYQLVGITTASVPVVFEWDAENGYQERARGAALFEQALPSAVVAVGNAIADSPVRSGMGAEVGDFSEIAVVTPMGTRLIRHTPDVGFEDLTQAARLGQATGAIAKWADLDHDGDIDLCIGGPGGVAAWRNNGDGSFVDATSEFGLADTGPWVDFAAVDLDGVNLGVDLVQTGGVRPRVLRNAFGGAFKSDPEAAWPPAERVLLDDLNNDGVPEIVCFAANVLTVVDAAGEILEEIATKLTDIEAATVIDADNDGRLDIAAAGAIQGAPAIVVWRNTEKGFAGQASHATLPAPCRPSGLIAMDITADGKSDIVAVGRDDGVSILANATITKNQQLKLAIRSYAGHPSSIGVRVQVRRERFVASRWLQEELPIELGVNSLSEVDAIQTLWPNGVARNEIGKQFTGDPIRITIIEFVRTSSCPFLYAMVDGAWTFVTDLLGTAPLNVSVARGVPMPPDPDELYVLGPAARFTDQNGRVRLRVTSELREAVYLDSACLLAVDHPVGCEVVSRDRATTVPISGERFALARGLMPVRSALDSTGADCTAQLSEVDGVYTSPGELLPYPAVGYTRPHSIEFEFGELPAGQELLLVLTGWFRFGDSSTNIAASQRTDLAQVWPVLEAAGDDGKFYVVDDAIGFPAGNTKSIVCDLSGKLSPNAVRFRLTSSFEVRWDQIAMAESAPSDAARVSRLPATSADLQWHGFAALPQRSLDQPQVPDLSRIRDRPQWLTCLEGWCTRYGEVAPLLATADERIAILNSGDGVILEFNASRLPEVEPGTQRTLLLYHHGWIKEENPNSLPDRNVAPFPGSEDAAEDPEDDWQLLYNTRWVSRSRFAEGPLEEGE</sequence>
<dbReference type="Proteomes" id="UP000316714">
    <property type="component" value="Unassembled WGS sequence"/>
</dbReference>
<dbReference type="InterPro" id="IPR011990">
    <property type="entry name" value="TPR-like_helical_dom_sf"/>
</dbReference>
<protein>
    <submittedName>
        <fullName evidence="5">FG-GAP repeat protein</fullName>
    </submittedName>
</protein>
<feature type="repeat" description="TPR" evidence="2">
    <location>
        <begin position="602"/>
        <end position="635"/>
    </location>
</feature>